<sequence length="223" mass="23416">MRALLYEPCWCGRGHSPEEVPITSGDEERRLPSTGRFPASPPLSDGPAVQADLSPVIAATAQWLTRAFPASGGALASALCEVQARQAVTVAAWLRYPTAMDAALVDVAGPGGSARLDWLTGADASLGDDVDAHAWRTWVDEVVASWAASLLTDPELAALAVAALAEGSHSTGAPAEFRRLVAPDDSDQRAAALLRHPDLLAPVAELHHTQLLDRLLPGRTLIA</sequence>
<evidence type="ECO:0000313" key="3">
    <source>
        <dbReference type="Proteomes" id="UP001499986"/>
    </source>
</evidence>
<feature type="region of interest" description="Disordered" evidence="1">
    <location>
        <begin position="17"/>
        <end position="48"/>
    </location>
</feature>
<organism evidence="2 3">
    <name type="scientific">Streptomyces coeruleofuscus</name>
    <dbReference type="NCBI Taxonomy" id="66879"/>
    <lineage>
        <taxon>Bacteria</taxon>
        <taxon>Bacillati</taxon>
        <taxon>Actinomycetota</taxon>
        <taxon>Actinomycetes</taxon>
        <taxon>Kitasatosporales</taxon>
        <taxon>Streptomycetaceae</taxon>
        <taxon>Streptomyces</taxon>
    </lineage>
</organism>
<proteinExistence type="predicted"/>
<evidence type="ECO:0000313" key="2">
    <source>
        <dbReference type="EMBL" id="GAA2416663.1"/>
    </source>
</evidence>
<evidence type="ECO:0000256" key="1">
    <source>
        <dbReference type="SAM" id="MobiDB-lite"/>
    </source>
</evidence>
<dbReference type="EMBL" id="BAAASE010000009">
    <property type="protein sequence ID" value="GAA2416663.1"/>
    <property type="molecule type" value="Genomic_DNA"/>
</dbReference>
<gene>
    <name evidence="2" type="ORF">GCM10010255_64300</name>
</gene>
<reference evidence="2 3" key="1">
    <citation type="journal article" date="2019" name="Int. J. Syst. Evol. Microbiol.">
        <title>The Global Catalogue of Microorganisms (GCM) 10K type strain sequencing project: providing services to taxonomists for standard genome sequencing and annotation.</title>
        <authorList>
            <consortium name="The Broad Institute Genomics Platform"/>
            <consortium name="The Broad Institute Genome Sequencing Center for Infectious Disease"/>
            <person name="Wu L."/>
            <person name="Ma J."/>
        </authorList>
    </citation>
    <scope>NUCLEOTIDE SEQUENCE [LARGE SCALE GENOMIC DNA]</scope>
    <source>
        <strain evidence="2 3">JCM 4358</strain>
    </source>
</reference>
<dbReference type="Proteomes" id="UP001499986">
    <property type="component" value="Unassembled WGS sequence"/>
</dbReference>
<name>A0ABN3IXH6_9ACTN</name>
<accession>A0ABN3IXH6</accession>
<keyword evidence="3" id="KW-1185">Reference proteome</keyword>
<comment type="caution">
    <text evidence="2">The sequence shown here is derived from an EMBL/GenBank/DDBJ whole genome shotgun (WGS) entry which is preliminary data.</text>
</comment>
<protein>
    <submittedName>
        <fullName evidence="2">Uncharacterized protein</fullName>
    </submittedName>
</protein>